<dbReference type="EMBL" id="BPLR01001989">
    <property type="protein sequence ID" value="GIX68692.1"/>
    <property type="molecule type" value="Genomic_DNA"/>
</dbReference>
<gene>
    <name evidence="1" type="ORF">CEXT_627771</name>
</gene>
<dbReference type="AlphaFoldDB" id="A0AAV4M8A9"/>
<protein>
    <submittedName>
        <fullName evidence="1">Uncharacterized protein</fullName>
    </submittedName>
</protein>
<reference evidence="1 2" key="1">
    <citation type="submission" date="2021-06" db="EMBL/GenBank/DDBJ databases">
        <title>Caerostris extrusa draft genome.</title>
        <authorList>
            <person name="Kono N."/>
            <person name="Arakawa K."/>
        </authorList>
    </citation>
    <scope>NUCLEOTIDE SEQUENCE [LARGE SCALE GENOMIC DNA]</scope>
</reference>
<accession>A0AAV4M8A9</accession>
<organism evidence="1 2">
    <name type="scientific">Caerostris extrusa</name>
    <name type="common">Bark spider</name>
    <name type="synonym">Caerostris bankana</name>
    <dbReference type="NCBI Taxonomy" id="172846"/>
    <lineage>
        <taxon>Eukaryota</taxon>
        <taxon>Metazoa</taxon>
        <taxon>Ecdysozoa</taxon>
        <taxon>Arthropoda</taxon>
        <taxon>Chelicerata</taxon>
        <taxon>Arachnida</taxon>
        <taxon>Araneae</taxon>
        <taxon>Araneomorphae</taxon>
        <taxon>Entelegynae</taxon>
        <taxon>Araneoidea</taxon>
        <taxon>Araneidae</taxon>
        <taxon>Caerostris</taxon>
    </lineage>
</organism>
<proteinExistence type="predicted"/>
<evidence type="ECO:0000313" key="2">
    <source>
        <dbReference type="Proteomes" id="UP001054945"/>
    </source>
</evidence>
<evidence type="ECO:0000313" key="1">
    <source>
        <dbReference type="EMBL" id="GIX68692.1"/>
    </source>
</evidence>
<sequence length="68" mass="7991">MLDYRYFTRIFGLSGLSDPVICRGIHLHLNYNHTVKLKCDINCPWHLCENIHSCLSYAWLCETLKSSF</sequence>
<dbReference type="Proteomes" id="UP001054945">
    <property type="component" value="Unassembled WGS sequence"/>
</dbReference>
<name>A0AAV4M8A9_CAEEX</name>
<comment type="caution">
    <text evidence="1">The sequence shown here is derived from an EMBL/GenBank/DDBJ whole genome shotgun (WGS) entry which is preliminary data.</text>
</comment>
<keyword evidence="2" id="KW-1185">Reference proteome</keyword>